<dbReference type="PATRIC" id="fig|329854.7.peg.370"/>
<evidence type="ECO:0008006" key="3">
    <source>
        <dbReference type="Google" id="ProtNLM"/>
    </source>
</evidence>
<dbReference type="Pfam" id="PF16476">
    <property type="entry name" value="DUF5053"/>
    <property type="match status" value="1"/>
</dbReference>
<dbReference type="Proteomes" id="UP000070319">
    <property type="component" value="Unassembled WGS sequence"/>
</dbReference>
<dbReference type="EMBL" id="LTDF01000033">
    <property type="protein sequence ID" value="KXT55028.1"/>
    <property type="molecule type" value="Genomic_DNA"/>
</dbReference>
<evidence type="ECO:0000313" key="1">
    <source>
        <dbReference type="EMBL" id="KXT55028.1"/>
    </source>
</evidence>
<accession>A0A139LUA5</accession>
<organism evidence="1">
    <name type="scientific">Bacteroides intestinalis</name>
    <dbReference type="NCBI Taxonomy" id="329854"/>
    <lineage>
        <taxon>Bacteria</taxon>
        <taxon>Pseudomonadati</taxon>
        <taxon>Bacteroidota</taxon>
        <taxon>Bacteroidia</taxon>
        <taxon>Bacteroidales</taxon>
        <taxon>Bacteroidaceae</taxon>
        <taxon>Bacteroides</taxon>
    </lineage>
</organism>
<dbReference type="InterPro" id="IPR032483">
    <property type="entry name" value="DUF5053"/>
</dbReference>
<gene>
    <name evidence="1" type="ORF">HMPREF2531_00366</name>
</gene>
<proteinExistence type="predicted"/>
<comment type="caution">
    <text evidence="1">The sequence shown here is derived from an EMBL/GenBank/DDBJ whole genome shotgun (WGS) entry which is preliminary data.</text>
</comment>
<name>A0A139LUA5_9BACE</name>
<evidence type="ECO:0000313" key="2">
    <source>
        <dbReference type="Proteomes" id="UP000070319"/>
    </source>
</evidence>
<dbReference type="RefSeq" id="WP_061433773.1">
    <property type="nucleotide sequence ID" value="NZ_KQ968671.1"/>
</dbReference>
<protein>
    <recommendedName>
        <fullName evidence="3">DUF5053 domain-containing protein</fullName>
    </recommendedName>
</protein>
<dbReference type="AlphaFoldDB" id="A0A139LUA5"/>
<reference evidence="1 2" key="1">
    <citation type="submission" date="2016-02" db="EMBL/GenBank/DDBJ databases">
        <authorList>
            <person name="Wen L."/>
            <person name="He K."/>
            <person name="Yang H."/>
        </authorList>
    </citation>
    <scope>NUCLEOTIDE SEQUENCE [LARGE SCALE GENOMIC DNA]</scope>
    <source>
        <strain evidence="1 2">KLE1704</strain>
    </source>
</reference>
<sequence>MKELNEDDLLKMDTLHGEALDAHLMEMKELYIKSDEKDAIRKHLDGELDTIENRIDSLDKRITIREQMSEIIDLIPISYIAKNYFGKSRAWLYQRINGYKVRGRVYSLNEKEVETFNRALKDISHKIGSLSVS</sequence>